<evidence type="ECO:0000256" key="1">
    <source>
        <dbReference type="SAM" id="Phobius"/>
    </source>
</evidence>
<evidence type="ECO:0000313" key="2">
    <source>
        <dbReference type="EMBL" id="AMD89130.1"/>
    </source>
</evidence>
<dbReference type="STRING" id="44742.AXF13_02815"/>
<organism evidence="2 3">
    <name type="scientific">Desulfovibrio fairfieldensis</name>
    <dbReference type="NCBI Taxonomy" id="44742"/>
    <lineage>
        <taxon>Bacteria</taxon>
        <taxon>Pseudomonadati</taxon>
        <taxon>Thermodesulfobacteriota</taxon>
        <taxon>Desulfovibrionia</taxon>
        <taxon>Desulfovibrionales</taxon>
        <taxon>Desulfovibrionaceae</taxon>
        <taxon>Desulfovibrio</taxon>
    </lineage>
</organism>
<dbReference type="EMBL" id="CP014229">
    <property type="protein sequence ID" value="AMD89130.1"/>
    <property type="molecule type" value="Genomic_DNA"/>
</dbReference>
<feature type="transmembrane region" description="Helical" evidence="1">
    <location>
        <begin position="12"/>
        <end position="31"/>
    </location>
</feature>
<dbReference type="PROSITE" id="PS51257">
    <property type="entry name" value="PROKAR_LIPOPROTEIN"/>
    <property type="match status" value="1"/>
</dbReference>
<reference evidence="3" key="1">
    <citation type="submission" date="2016-02" db="EMBL/GenBank/DDBJ databases">
        <authorList>
            <person name="Holder M.E."/>
            <person name="Ajami N.J."/>
            <person name="Petrosino J.F."/>
        </authorList>
    </citation>
    <scope>NUCLEOTIDE SEQUENCE [LARGE SCALE GENOMIC DNA]</scope>
    <source>
        <strain evidence="3">CCUG 45958</strain>
    </source>
</reference>
<gene>
    <name evidence="2" type="ORF">AXF13_02815</name>
</gene>
<keyword evidence="3" id="KW-1185">Reference proteome</keyword>
<dbReference type="KEGG" id="dfi:AXF13_02815"/>
<dbReference type="RefSeq" id="WP_062251563.1">
    <property type="nucleotide sequence ID" value="NZ_CP014229.1"/>
</dbReference>
<keyword evidence="1" id="KW-0472">Membrane</keyword>
<protein>
    <submittedName>
        <fullName evidence="2">Uncharacterized protein</fullName>
    </submittedName>
</protein>
<evidence type="ECO:0000313" key="3">
    <source>
        <dbReference type="Proteomes" id="UP000069241"/>
    </source>
</evidence>
<accession>A0A0X8JHY2</accession>
<proteinExistence type="predicted"/>
<dbReference type="AlphaFoldDB" id="A0A0X8JHY2"/>
<keyword evidence="1" id="KW-1133">Transmembrane helix</keyword>
<name>A0A0X8JHY2_9BACT</name>
<keyword evidence="1" id="KW-0812">Transmembrane</keyword>
<dbReference type="Proteomes" id="UP000069241">
    <property type="component" value="Chromosome"/>
</dbReference>
<sequence>MIRSNGRNNAPYALLSAALLGCACFFAAMLWQDGNSLTPRQNLADYVPNFAVQADVVRVVRVVPLAGRSLRSPCADTDAQAAEAAR</sequence>